<dbReference type="AlphaFoldDB" id="A0A9Q0IB44"/>
<evidence type="ECO:0000313" key="3">
    <source>
        <dbReference type="Proteomes" id="UP001148018"/>
    </source>
</evidence>
<dbReference type="Proteomes" id="UP001148018">
    <property type="component" value="Unassembled WGS sequence"/>
</dbReference>
<keyword evidence="3" id="KW-1185">Reference proteome</keyword>
<comment type="caution">
    <text evidence="2">The sequence shown here is derived from an EMBL/GenBank/DDBJ whole genome shotgun (WGS) entry which is preliminary data.</text>
</comment>
<evidence type="ECO:0000256" key="1">
    <source>
        <dbReference type="SAM" id="MobiDB-lite"/>
    </source>
</evidence>
<accession>A0A9Q0IB44</accession>
<feature type="region of interest" description="Disordered" evidence="1">
    <location>
        <begin position="20"/>
        <end position="79"/>
    </location>
</feature>
<organism evidence="2 3">
    <name type="scientific">Muraenolepis orangiensis</name>
    <name type="common">Patagonian moray cod</name>
    <dbReference type="NCBI Taxonomy" id="630683"/>
    <lineage>
        <taxon>Eukaryota</taxon>
        <taxon>Metazoa</taxon>
        <taxon>Chordata</taxon>
        <taxon>Craniata</taxon>
        <taxon>Vertebrata</taxon>
        <taxon>Euteleostomi</taxon>
        <taxon>Actinopterygii</taxon>
        <taxon>Neopterygii</taxon>
        <taxon>Teleostei</taxon>
        <taxon>Neoteleostei</taxon>
        <taxon>Acanthomorphata</taxon>
        <taxon>Zeiogadaria</taxon>
        <taxon>Gadariae</taxon>
        <taxon>Gadiformes</taxon>
        <taxon>Muraenolepidoidei</taxon>
        <taxon>Muraenolepididae</taxon>
        <taxon>Muraenolepis</taxon>
    </lineage>
</organism>
<reference evidence="2" key="1">
    <citation type="submission" date="2022-07" db="EMBL/GenBank/DDBJ databases">
        <title>Chromosome-level genome of Muraenolepis orangiensis.</title>
        <authorList>
            <person name="Kim J."/>
        </authorList>
    </citation>
    <scope>NUCLEOTIDE SEQUENCE</scope>
    <source>
        <strain evidence="2">KU_S4_2022</strain>
        <tissue evidence="2">Muscle</tissue>
    </source>
</reference>
<dbReference type="EMBL" id="JANIIK010000114">
    <property type="protein sequence ID" value="KAJ3591418.1"/>
    <property type="molecule type" value="Genomic_DNA"/>
</dbReference>
<feature type="compositionally biased region" description="Polar residues" evidence="1">
    <location>
        <begin position="27"/>
        <end position="40"/>
    </location>
</feature>
<gene>
    <name evidence="2" type="ORF">NHX12_009363</name>
</gene>
<proteinExistence type="predicted"/>
<protein>
    <submittedName>
        <fullName evidence="2">Uncharacterized protein</fullName>
    </submittedName>
</protein>
<sequence>MGPKPDLVCPTAWDPHLTWSELPDLHGTQTRPGQPYSTGLTPDLDGTTRPGWSYSTGTTSDLDSPTRPGGSYSTGLTPDLVGTTRPGWSYSMGPTLDLVGPTAWDSHQTWWVLQHGTHT</sequence>
<feature type="compositionally biased region" description="Polar residues" evidence="1">
    <location>
        <begin position="53"/>
        <end position="63"/>
    </location>
</feature>
<name>A0A9Q0IB44_9TELE</name>
<evidence type="ECO:0000313" key="2">
    <source>
        <dbReference type="EMBL" id="KAJ3591418.1"/>
    </source>
</evidence>